<sequence>MRRSLVFALSAVAVASAVGFQRQLSPQLQVKQIGAVVNTKALAIALNMYAEDADGIYPNVRNLKSLKVVTWPYVKDKSTWKTENPKSEIRFNSSVGGVAKASIKNPAEIVMFYESKPWPDGLRAVSFVDGHARLVHTFDWGKIAGTLVNRDLAKVALPLPEDLGKAWKD</sequence>
<proteinExistence type="predicted"/>
<name>A0A068NVG1_FIMGI</name>
<dbReference type="STRING" id="661478.OP10G_3999"/>
<dbReference type="RefSeq" id="WP_025228731.1">
    <property type="nucleotide sequence ID" value="NZ_CP007139.1"/>
</dbReference>
<dbReference type="Proteomes" id="UP000027982">
    <property type="component" value="Chromosome"/>
</dbReference>
<gene>
    <name evidence="1" type="ORF">OP10G_3999</name>
</gene>
<dbReference type="EMBL" id="CP007139">
    <property type="protein sequence ID" value="AIE87367.1"/>
    <property type="molecule type" value="Genomic_DNA"/>
</dbReference>
<evidence type="ECO:0000313" key="1">
    <source>
        <dbReference type="EMBL" id="AIE87367.1"/>
    </source>
</evidence>
<reference evidence="1 2" key="1">
    <citation type="journal article" date="2014" name="PLoS ONE">
        <title>The first complete genome sequence of the class fimbriimonadia in the phylum armatimonadetes.</title>
        <authorList>
            <person name="Hu Z.Y."/>
            <person name="Wang Y.Z."/>
            <person name="Im W.T."/>
            <person name="Wang S.Y."/>
            <person name="Zhao G.P."/>
            <person name="Zheng H.J."/>
            <person name="Quan Z.X."/>
        </authorList>
    </citation>
    <scope>NUCLEOTIDE SEQUENCE [LARGE SCALE GENOMIC DNA]</scope>
    <source>
        <strain evidence="1">Gsoil 348</strain>
    </source>
</reference>
<protein>
    <submittedName>
        <fullName evidence="1">Uncharacterized protein</fullName>
    </submittedName>
</protein>
<dbReference type="AlphaFoldDB" id="A0A068NVG1"/>
<dbReference type="KEGG" id="fgi:OP10G_3999"/>
<accession>A0A068NVG1</accession>
<evidence type="ECO:0000313" key="2">
    <source>
        <dbReference type="Proteomes" id="UP000027982"/>
    </source>
</evidence>
<organism evidence="1 2">
    <name type="scientific">Fimbriimonas ginsengisoli Gsoil 348</name>
    <dbReference type="NCBI Taxonomy" id="661478"/>
    <lineage>
        <taxon>Bacteria</taxon>
        <taxon>Bacillati</taxon>
        <taxon>Armatimonadota</taxon>
        <taxon>Fimbriimonadia</taxon>
        <taxon>Fimbriimonadales</taxon>
        <taxon>Fimbriimonadaceae</taxon>
        <taxon>Fimbriimonas</taxon>
    </lineage>
</organism>
<dbReference type="HOGENOM" id="CLU_1576146_0_0_0"/>
<keyword evidence="2" id="KW-1185">Reference proteome</keyword>